<accession>X6LNU2</accession>
<dbReference type="Pfam" id="PF00083">
    <property type="entry name" value="Sugar_tr"/>
    <property type="match status" value="1"/>
</dbReference>
<evidence type="ECO:0000313" key="8">
    <source>
        <dbReference type="Proteomes" id="UP000023152"/>
    </source>
</evidence>
<keyword evidence="5 6" id="KW-0472">Membrane</keyword>
<dbReference type="GO" id="GO:0016020">
    <property type="term" value="C:membrane"/>
    <property type="evidence" value="ECO:0007669"/>
    <property type="project" value="UniProtKB-SubCell"/>
</dbReference>
<keyword evidence="7" id="KW-0762">Sugar transport</keyword>
<dbReference type="Proteomes" id="UP000023152">
    <property type="component" value="Unassembled WGS sequence"/>
</dbReference>
<evidence type="ECO:0000313" key="7">
    <source>
        <dbReference type="EMBL" id="ETO02812.1"/>
    </source>
</evidence>
<dbReference type="GO" id="GO:0022857">
    <property type="term" value="F:transmembrane transporter activity"/>
    <property type="evidence" value="ECO:0007669"/>
    <property type="project" value="InterPro"/>
</dbReference>
<dbReference type="AlphaFoldDB" id="X6LNU2"/>
<keyword evidence="3 6" id="KW-0812">Transmembrane</keyword>
<evidence type="ECO:0000256" key="5">
    <source>
        <dbReference type="ARBA" id="ARBA00023136"/>
    </source>
</evidence>
<reference evidence="7 8" key="1">
    <citation type="journal article" date="2013" name="Curr. Biol.">
        <title>The Genome of the Foraminiferan Reticulomyxa filosa.</title>
        <authorList>
            <person name="Glockner G."/>
            <person name="Hulsmann N."/>
            <person name="Schleicher M."/>
            <person name="Noegel A.A."/>
            <person name="Eichinger L."/>
            <person name="Gallinger C."/>
            <person name="Pawlowski J."/>
            <person name="Sierra R."/>
            <person name="Euteneuer U."/>
            <person name="Pillet L."/>
            <person name="Moustafa A."/>
            <person name="Platzer M."/>
            <person name="Groth M."/>
            <person name="Szafranski K."/>
            <person name="Schliwa M."/>
        </authorList>
    </citation>
    <scope>NUCLEOTIDE SEQUENCE [LARGE SCALE GENOMIC DNA]</scope>
</reference>
<dbReference type="PANTHER" id="PTHR48020">
    <property type="entry name" value="PROTON MYO-INOSITOL COTRANSPORTER"/>
    <property type="match status" value="1"/>
</dbReference>
<protein>
    <submittedName>
        <fullName evidence="7">Solute carrier family 2, facilitated glucose transporter member 2</fullName>
    </submittedName>
</protein>
<comment type="caution">
    <text evidence="7">The sequence shown here is derived from an EMBL/GenBank/DDBJ whole genome shotgun (WGS) entry which is preliminary data.</text>
</comment>
<dbReference type="EMBL" id="ASPP01034865">
    <property type="protein sequence ID" value="ETO02812.1"/>
    <property type="molecule type" value="Genomic_DNA"/>
</dbReference>
<evidence type="ECO:0000256" key="6">
    <source>
        <dbReference type="SAM" id="Phobius"/>
    </source>
</evidence>
<organism evidence="7 8">
    <name type="scientific">Reticulomyxa filosa</name>
    <dbReference type="NCBI Taxonomy" id="46433"/>
    <lineage>
        <taxon>Eukaryota</taxon>
        <taxon>Sar</taxon>
        <taxon>Rhizaria</taxon>
        <taxon>Retaria</taxon>
        <taxon>Foraminifera</taxon>
        <taxon>Monothalamids</taxon>
        <taxon>Reticulomyxidae</taxon>
        <taxon>Reticulomyxa</taxon>
    </lineage>
</organism>
<dbReference type="InterPro" id="IPR005828">
    <property type="entry name" value="MFS_sugar_transport-like"/>
</dbReference>
<keyword evidence="8" id="KW-1185">Reference proteome</keyword>
<dbReference type="InterPro" id="IPR036259">
    <property type="entry name" value="MFS_trans_sf"/>
</dbReference>
<name>X6LNU2_RETFI</name>
<feature type="transmembrane region" description="Helical" evidence="6">
    <location>
        <begin position="89"/>
        <end position="113"/>
    </location>
</feature>
<dbReference type="Gene3D" id="1.20.1250.20">
    <property type="entry name" value="MFS general substrate transporter like domains"/>
    <property type="match status" value="1"/>
</dbReference>
<dbReference type="OrthoDB" id="1711500at2759"/>
<feature type="non-terminal residue" evidence="7">
    <location>
        <position position="162"/>
    </location>
</feature>
<gene>
    <name evidence="7" type="ORF">RFI_34601</name>
</gene>
<dbReference type="InterPro" id="IPR050814">
    <property type="entry name" value="Myo-inositol_Transporter"/>
</dbReference>
<evidence type="ECO:0000256" key="4">
    <source>
        <dbReference type="ARBA" id="ARBA00022989"/>
    </source>
</evidence>
<evidence type="ECO:0000256" key="2">
    <source>
        <dbReference type="ARBA" id="ARBA00022448"/>
    </source>
</evidence>
<comment type="subcellular location">
    <subcellularLocation>
        <location evidence="1">Membrane</location>
    </subcellularLocation>
</comment>
<dbReference type="SUPFAM" id="SSF103473">
    <property type="entry name" value="MFS general substrate transporter"/>
    <property type="match status" value="1"/>
</dbReference>
<proteinExistence type="predicted"/>
<dbReference type="PANTHER" id="PTHR48020:SF12">
    <property type="entry name" value="PROTON MYO-INOSITOL COTRANSPORTER"/>
    <property type="match status" value="1"/>
</dbReference>
<evidence type="ECO:0000256" key="1">
    <source>
        <dbReference type="ARBA" id="ARBA00004370"/>
    </source>
</evidence>
<evidence type="ECO:0000256" key="3">
    <source>
        <dbReference type="ARBA" id="ARBA00022692"/>
    </source>
</evidence>
<sequence length="162" mass="18231">MNTHNDHLVGDTGVDADSAPYNHLQSGQMELSLFQFFFKIMIIIIIIIIIFADCAKLGGGDIIRAYAMLFDNKTPFSKAYREMKVVRKIVLISLFLHMLQQFSGINGVFYYSASILDEAGFSDTWLGSIIVAIANFLAVVFVTFFIERKGRRILLLLSSFGM</sequence>
<keyword evidence="2" id="KW-0813">Transport</keyword>
<feature type="transmembrane region" description="Helical" evidence="6">
    <location>
        <begin position="36"/>
        <end position="55"/>
    </location>
</feature>
<feature type="transmembrane region" description="Helical" evidence="6">
    <location>
        <begin position="125"/>
        <end position="146"/>
    </location>
</feature>
<keyword evidence="4 6" id="KW-1133">Transmembrane helix</keyword>